<keyword evidence="3" id="KW-1185">Reference proteome</keyword>
<dbReference type="EMBL" id="PGCJ01000861">
    <property type="protein sequence ID" value="PLW16848.1"/>
    <property type="molecule type" value="Genomic_DNA"/>
</dbReference>
<dbReference type="Proteomes" id="UP000235388">
    <property type="component" value="Unassembled WGS sequence"/>
</dbReference>
<organism evidence="2 3">
    <name type="scientific">Puccinia coronata f. sp. avenae</name>
    <dbReference type="NCBI Taxonomy" id="200324"/>
    <lineage>
        <taxon>Eukaryota</taxon>
        <taxon>Fungi</taxon>
        <taxon>Dikarya</taxon>
        <taxon>Basidiomycota</taxon>
        <taxon>Pucciniomycotina</taxon>
        <taxon>Pucciniomycetes</taxon>
        <taxon>Pucciniales</taxon>
        <taxon>Pucciniaceae</taxon>
        <taxon>Puccinia</taxon>
    </lineage>
</organism>
<evidence type="ECO:0000313" key="2">
    <source>
        <dbReference type="EMBL" id="PLW16848.1"/>
    </source>
</evidence>
<dbReference type="STRING" id="200324.A0A2N5SUC0"/>
<sequence>MALVITHATLRPARYALTRTGFDIATVIAAHEEIPILDVNLEDTLYHEEDPPRAQSRYPDPRKEDPSSSISRDLIPHESNAPVEVKYSAVHLDDKSLRDNLESSENVNCLDTAPEAPLPFRFYYVNNVNRRFSNQAKPQLGSIASRNKAIVRLNITVPSNSTNFAAITFSLMRKNPASL</sequence>
<reference evidence="2 3" key="1">
    <citation type="submission" date="2017-11" db="EMBL/GenBank/DDBJ databases">
        <title>De novo assembly and phasing of dikaryotic genomes from two isolates of Puccinia coronata f. sp. avenae, the causal agent of oat crown rust.</title>
        <authorList>
            <person name="Miller M.E."/>
            <person name="Zhang Y."/>
            <person name="Omidvar V."/>
            <person name="Sperschneider J."/>
            <person name="Schwessinger B."/>
            <person name="Raley C."/>
            <person name="Palmer J.M."/>
            <person name="Garnica D."/>
            <person name="Upadhyaya N."/>
            <person name="Rathjen J."/>
            <person name="Taylor J.M."/>
            <person name="Park R.F."/>
            <person name="Dodds P.N."/>
            <person name="Hirsch C.D."/>
            <person name="Kianian S.F."/>
            <person name="Figueroa M."/>
        </authorList>
    </citation>
    <scope>NUCLEOTIDE SEQUENCE [LARGE SCALE GENOMIC DNA]</scope>
    <source>
        <strain evidence="2">12NC29</strain>
    </source>
</reference>
<dbReference type="AlphaFoldDB" id="A0A2N5SUC0"/>
<comment type="caution">
    <text evidence="2">The sequence shown here is derived from an EMBL/GenBank/DDBJ whole genome shotgun (WGS) entry which is preliminary data.</text>
</comment>
<evidence type="ECO:0000313" key="3">
    <source>
        <dbReference type="Proteomes" id="UP000235388"/>
    </source>
</evidence>
<proteinExistence type="predicted"/>
<accession>A0A2N5SUC0</accession>
<name>A0A2N5SUC0_9BASI</name>
<feature type="region of interest" description="Disordered" evidence="1">
    <location>
        <begin position="48"/>
        <end position="75"/>
    </location>
</feature>
<evidence type="ECO:0000256" key="1">
    <source>
        <dbReference type="SAM" id="MobiDB-lite"/>
    </source>
</evidence>
<protein>
    <submittedName>
        <fullName evidence="2">Uncharacterized protein</fullName>
    </submittedName>
</protein>
<gene>
    <name evidence="2" type="ORF">PCANC_09457</name>
</gene>
<dbReference type="OrthoDB" id="5963188at2759"/>